<feature type="region of interest" description="Disordered" evidence="3">
    <location>
        <begin position="103"/>
        <end position="127"/>
    </location>
</feature>
<dbReference type="InterPro" id="IPR014162">
    <property type="entry name" value="CpoB_C"/>
</dbReference>
<dbReference type="Pfam" id="PF13525">
    <property type="entry name" value="YfiO"/>
    <property type="match status" value="1"/>
</dbReference>
<dbReference type="GO" id="GO:0030288">
    <property type="term" value="C:outer membrane-bounded periplasmic space"/>
    <property type="evidence" value="ECO:0007669"/>
    <property type="project" value="UniProtKB-UniRule"/>
</dbReference>
<protein>
    <recommendedName>
        <fullName evidence="2">Cell division coordinator CpoB</fullName>
    </recommendedName>
</protein>
<keyword evidence="2" id="KW-0574">Periplasm</keyword>
<dbReference type="NCBIfam" id="TIGR02795">
    <property type="entry name" value="tol_pal_ybgF"/>
    <property type="match status" value="1"/>
</dbReference>
<dbReference type="Proteomes" id="UP000718593">
    <property type="component" value="Unassembled WGS sequence"/>
</dbReference>
<feature type="chain" id="PRO_5038184008" description="Cell division coordinator CpoB" evidence="2">
    <location>
        <begin position="21"/>
        <end position="248"/>
    </location>
</feature>
<dbReference type="GO" id="GO:0043093">
    <property type="term" value="P:FtsZ-dependent cytokinesis"/>
    <property type="evidence" value="ECO:0007669"/>
    <property type="project" value="UniProtKB-UniRule"/>
</dbReference>
<evidence type="ECO:0000256" key="1">
    <source>
        <dbReference type="ARBA" id="ARBA00022729"/>
    </source>
</evidence>
<dbReference type="Gene3D" id="1.25.40.10">
    <property type="entry name" value="Tetratricopeptide repeat domain"/>
    <property type="match status" value="1"/>
</dbReference>
<comment type="function">
    <text evidence="2">Mediates coordination of peptidoglycan synthesis and outer membrane constriction during cell division.</text>
</comment>
<dbReference type="InterPro" id="IPR032519">
    <property type="entry name" value="YbgF_tri"/>
</dbReference>
<feature type="compositionally biased region" description="Low complexity" evidence="3">
    <location>
        <begin position="103"/>
        <end position="124"/>
    </location>
</feature>
<dbReference type="InterPro" id="IPR011990">
    <property type="entry name" value="TPR-like_helical_dom_sf"/>
</dbReference>
<comment type="similarity">
    <text evidence="2">Belongs to the CpoB family.</text>
</comment>
<evidence type="ECO:0000256" key="3">
    <source>
        <dbReference type="SAM" id="MobiDB-lite"/>
    </source>
</evidence>
<feature type="domain" description="Outer membrane lipoprotein BamD-like" evidence="4">
    <location>
        <begin position="128"/>
        <end position="246"/>
    </location>
</feature>
<gene>
    <name evidence="6" type="primary">ybgF</name>
    <name evidence="2" type="synonym">cpoB</name>
    <name evidence="6" type="ORF">HXL68_03960</name>
</gene>
<organism evidence="6 7">
    <name type="scientific">Dechloromonas agitata</name>
    <dbReference type="NCBI Taxonomy" id="73030"/>
    <lineage>
        <taxon>Bacteria</taxon>
        <taxon>Pseudomonadati</taxon>
        <taxon>Pseudomonadota</taxon>
        <taxon>Betaproteobacteria</taxon>
        <taxon>Rhodocyclales</taxon>
        <taxon>Azonexaceae</taxon>
        <taxon>Dechloromonas</taxon>
    </lineage>
</organism>
<sequence precursor="true">MRPVRIALLIAALGAAQAQAGVFDDDEARRQIADHRIKTEARFDQQAKAQLDLANQIQQQAEEIARLRGQIETLTYELETAKKRQQDFYLDLDTRLRKFEAPAASAADGADPAATAAQAKPAGDPAREAQEYEAALNQFKAGKYKDAATGFAAFVQKHPDSQFAPNAQYWLGNAWYAQRDCKRAIEAQSVVTTKYADSPKAPDAWLAMATCQQEMGSAGAAKRSLESLVAKYPNAPAAETARERLKKK</sequence>
<keyword evidence="2" id="KW-0175">Coiled coil</keyword>
<dbReference type="InterPro" id="IPR034706">
    <property type="entry name" value="CpoB"/>
</dbReference>
<comment type="subcellular location">
    <subcellularLocation>
        <location evidence="2">Periplasm</location>
    </subcellularLocation>
</comment>
<evidence type="ECO:0000313" key="6">
    <source>
        <dbReference type="EMBL" id="MBF1164179.1"/>
    </source>
</evidence>
<keyword evidence="1 2" id="KW-0732">Signal</keyword>
<feature type="domain" description="YbgF trimerisation" evidence="5">
    <location>
        <begin position="38"/>
        <end position="105"/>
    </location>
</feature>
<feature type="signal peptide" evidence="2">
    <location>
        <begin position="1"/>
        <end position="20"/>
    </location>
</feature>
<evidence type="ECO:0000259" key="4">
    <source>
        <dbReference type="Pfam" id="PF13525"/>
    </source>
</evidence>
<feature type="coiled-coil region" evidence="2">
    <location>
        <begin position="50"/>
        <end position="84"/>
    </location>
</feature>
<evidence type="ECO:0000313" key="7">
    <source>
        <dbReference type="Proteomes" id="UP000718593"/>
    </source>
</evidence>
<dbReference type="HAMAP" id="MF_02066">
    <property type="entry name" value="CpoB"/>
    <property type="match status" value="1"/>
</dbReference>
<dbReference type="EMBL" id="JABZMI010000045">
    <property type="protein sequence ID" value="MBF1164179.1"/>
    <property type="molecule type" value="Genomic_DNA"/>
</dbReference>
<reference evidence="6" key="1">
    <citation type="submission" date="2020-04" db="EMBL/GenBank/DDBJ databases">
        <title>Deep metagenomics examines the oral microbiome during advanced dental caries in children, revealing novel taxa and co-occurrences with host molecules.</title>
        <authorList>
            <person name="Baker J.L."/>
            <person name="Morton J.T."/>
            <person name="Dinis M."/>
            <person name="Alvarez R."/>
            <person name="Tran N.C."/>
            <person name="Knight R."/>
            <person name="Edlund A."/>
        </authorList>
    </citation>
    <scope>NUCLEOTIDE SEQUENCE</scope>
    <source>
        <strain evidence="6">JCVI_32_bin.24</strain>
    </source>
</reference>
<accession>A0A930BQ63</accession>
<keyword evidence="2" id="KW-0132">Cell division</keyword>
<evidence type="ECO:0000256" key="2">
    <source>
        <dbReference type="HAMAP-Rule" id="MF_02066"/>
    </source>
</evidence>
<comment type="caution">
    <text evidence="6">The sequence shown here is derived from an EMBL/GenBank/DDBJ whole genome shotgun (WGS) entry which is preliminary data.</text>
</comment>
<evidence type="ECO:0000259" key="5">
    <source>
        <dbReference type="Pfam" id="PF16331"/>
    </source>
</evidence>
<dbReference type="Pfam" id="PF16331">
    <property type="entry name" value="TolA_bind_tri"/>
    <property type="match status" value="1"/>
</dbReference>
<keyword evidence="2" id="KW-0131">Cell cycle</keyword>
<dbReference type="SUPFAM" id="SSF48452">
    <property type="entry name" value="TPR-like"/>
    <property type="match status" value="1"/>
</dbReference>
<dbReference type="AlphaFoldDB" id="A0A930BQ63"/>
<dbReference type="Gene3D" id="1.20.5.110">
    <property type="match status" value="1"/>
</dbReference>
<proteinExistence type="inferred from homology"/>
<name>A0A930BQ63_9RHOO</name>
<dbReference type="GO" id="GO:0070206">
    <property type="term" value="P:protein trimerization"/>
    <property type="evidence" value="ECO:0007669"/>
    <property type="project" value="InterPro"/>
</dbReference>
<dbReference type="InterPro" id="IPR039565">
    <property type="entry name" value="BamD-like"/>
</dbReference>